<evidence type="ECO:0000313" key="1">
    <source>
        <dbReference type="EMBL" id="KAJ9652847.1"/>
    </source>
</evidence>
<keyword evidence="2" id="KW-1185">Reference proteome</keyword>
<dbReference type="Proteomes" id="UP001172386">
    <property type="component" value="Unassembled WGS sequence"/>
</dbReference>
<name>A0ACC2ZYP8_9EURO</name>
<dbReference type="EMBL" id="JAPDRQ010000180">
    <property type="protein sequence ID" value="KAJ9652847.1"/>
    <property type="molecule type" value="Genomic_DNA"/>
</dbReference>
<accession>A0ACC2ZYP8</accession>
<reference evidence="1" key="1">
    <citation type="submission" date="2022-10" db="EMBL/GenBank/DDBJ databases">
        <title>Culturing micro-colonial fungi from biological soil crusts in the Mojave desert and describing Neophaeococcomyces mojavensis, and introducing the new genera and species Taxawa tesnikishii.</title>
        <authorList>
            <person name="Kurbessoian T."/>
            <person name="Stajich J.E."/>
        </authorList>
    </citation>
    <scope>NUCLEOTIDE SEQUENCE</scope>
    <source>
        <strain evidence="1">JES_112</strain>
    </source>
</reference>
<proteinExistence type="predicted"/>
<comment type="caution">
    <text evidence="1">The sequence shown here is derived from an EMBL/GenBank/DDBJ whole genome shotgun (WGS) entry which is preliminary data.</text>
</comment>
<organism evidence="1 2">
    <name type="scientific">Neophaeococcomyces mojaviensis</name>
    <dbReference type="NCBI Taxonomy" id="3383035"/>
    <lineage>
        <taxon>Eukaryota</taxon>
        <taxon>Fungi</taxon>
        <taxon>Dikarya</taxon>
        <taxon>Ascomycota</taxon>
        <taxon>Pezizomycotina</taxon>
        <taxon>Eurotiomycetes</taxon>
        <taxon>Chaetothyriomycetidae</taxon>
        <taxon>Chaetothyriales</taxon>
        <taxon>Chaetothyriales incertae sedis</taxon>
        <taxon>Neophaeococcomyces</taxon>
    </lineage>
</organism>
<gene>
    <name evidence="1" type="ORF">H2198_007931</name>
</gene>
<protein>
    <submittedName>
        <fullName evidence="1">Uncharacterized protein</fullName>
    </submittedName>
</protein>
<evidence type="ECO:0000313" key="2">
    <source>
        <dbReference type="Proteomes" id="UP001172386"/>
    </source>
</evidence>
<sequence>MSNTPSSALGTRSGQGGGGPQWQIDISGLSQLMYNVGAYGVKQLALSGVDWHVIGCMLMIGEYVLASAEYRKVLDQRAEKLWMYKLVEIGAATNFVADQLLKTKAGENVIALMSATVPVMSDEACIVLLSTLFECSGATLDNIPGRTQLENFRKALAPLARKTGFGERVYQYHYFLARLAPPDPSRRLEPYDAIPEAAQIPLIVKYMHQMVTTEAPYVLIVTGIRGAAWIVAYATYVLGWNACALDRGSKPVPITSSYAEARVIVQAYSSEYSCGLYLQGELQDIITIGGLSPSYKKGWIIDCGSVNFVDTYHPALNRRPEFLRISTFAAIELYNSIFAATSLFEQWTPDAVRYRVNVSAAGKRLSFKTYIKSVMEQLFERGLSILQLLGFRPATTGYVFDVGGENVLCLGHRTDPEELIKFVEVTNDECNGVQGQNCTIKTINRLGRFLQPDMGSMTKYPWNENGYPVTQFLEGMETGKETAHMERMSNYVSSREDNGEGFRKWSLETRRAISDSVKFAVHFASRLAFTDWHSSIRMLSLGTLTT</sequence>